<accession>A0A0F9FPT1</accession>
<evidence type="ECO:0000313" key="1">
    <source>
        <dbReference type="EMBL" id="KKL53067.1"/>
    </source>
</evidence>
<reference evidence="1" key="1">
    <citation type="journal article" date="2015" name="Nature">
        <title>Complex archaea that bridge the gap between prokaryotes and eukaryotes.</title>
        <authorList>
            <person name="Spang A."/>
            <person name="Saw J.H."/>
            <person name="Jorgensen S.L."/>
            <person name="Zaremba-Niedzwiedzka K."/>
            <person name="Martijn J."/>
            <person name="Lind A.E."/>
            <person name="van Eijk R."/>
            <person name="Schleper C."/>
            <person name="Guy L."/>
            <person name="Ettema T.J."/>
        </authorList>
    </citation>
    <scope>NUCLEOTIDE SEQUENCE</scope>
</reference>
<organism evidence="1">
    <name type="scientific">marine sediment metagenome</name>
    <dbReference type="NCBI Taxonomy" id="412755"/>
    <lineage>
        <taxon>unclassified sequences</taxon>
        <taxon>metagenomes</taxon>
        <taxon>ecological metagenomes</taxon>
    </lineage>
</organism>
<sequence>MVGDAAKLNFGVHETALLDWAIYRYDFAWLAKLGYACFLSQEQPVNGCNAGSGPLVYPTWYYFSCRGIFQCKLSEHFTVNSGIFSFNER</sequence>
<proteinExistence type="predicted"/>
<comment type="caution">
    <text evidence="1">The sequence shown here is derived from an EMBL/GenBank/DDBJ whole genome shotgun (WGS) entry which is preliminary data.</text>
</comment>
<feature type="non-terminal residue" evidence="1">
    <location>
        <position position="89"/>
    </location>
</feature>
<name>A0A0F9FPT1_9ZZZZ</name>
<dbReference type="AlphaFoldDB" id="A0A0F9FPT1"/>
<gene>
    <name evidence="1" type="ORF">LCGC14_2279160</name>
</gene>
<protein>
    <submittedName>
        <fullName evidence="1">Uncharacterized protein</fullName>
    </submittedName>
</protein>
<dbReference type="EMBL" id="LAZR01031666">
    <property type="protein sequence ID" value="KKL53067.1"/>
    <property type="molecule type" value="Genomic_DNA"/>
</dbReference>